<evidence type="ECO:0000313" key="2">
    <source>
        <dbReference type="EMBL" id="GLW73744.1"/>
    </source>
</evidence>
<reference evidence="2" key="1">
    <citation type="submission" date="2023-02" db="EMBL/GenBank/DDBJ databases">
        <title>Kitasatospora phosalacinea NBRC 14627.</title>
        <authorList>
            <person name="Ichikawa N."/>
            <person name="Sato H."/>
            <person name="Tonouchi N."/>
        </authorList>
    </citation>
    <scope>NUCLEOTIDE SEQUENCE</scope>
    <source>
        <strain evidence="2">NBRC 14627</strain>
    </source>
</reference>
<comment type="caution">
    <text evidence="2">The sequence shown here is derived from an EMBL/GenBank/DDBJ whole genome shotgun (WGS) entry which is preliminary data.</text>
</comment>
<evidence type="ECO:0000313" key="3">
    <source>
        <dbReference type="Proteomes" id="UP001165041"/>
    </source>
</evidence>
<dbReference type="Proteomes" id="UP001165041">
    <property type="component" value="Unassembled WGS sequence"/>
</dbReference>
<dbReference type="AlphaFoldDB" id="A0A9W6V2Z9"/>
<evidence type="ECO:0000256" key="1">
    <source>
        <dbReference type="SAM" id="MobiDB-lite"/>
    </source>
</evidence>
<organism evidence="2 3">
    <name type="scientific">Kitasatospora phosalacinea</name>
    <dbReference type="NCBI Taxonomy" id="2065"/>
    <lineage>
        <taxon>Bacteria</taxon>
        <taxon>Bacillati</taxon>
        <taxon>Actinomycetota</taxon>
        <taxon>Actinomycetes</taxon>
        <taxon>Kitasatosporales</taxon>
        <taxon>Streptomycetaceae</taxon>
        <taxon>Kitasatospora</taxon>
    </lineage>
</organism>
<sequence length="75" mass="7627">MTAGSGSGAEGTERLVGERPQSGAPAFFFGDPSGEDVAVDVRFDGGGGRRRQAAAGKLAFGLRRAVIDSRGAEES</sequence>
<gene>
    <name evidence="2" type="ORF">Kpho02_60420</name>
</gene>
<accession>A0A9W6V2Z9</accession>
<dbReference type="EMBL" id="BSSA01000027">
    <property type="protein sequence ID" value="GLW73744.1"/>
    <property type="molecule type" value="Genomic_DNA"/>
</dbReference>
<proteinExistence type="predicted"/>
<feature type="region of interest" description="Disordered" evidence="1">
    <location>
        <begin position="1"/>
        <end position="33"/>
    </location>
</feature>
<name>A0A9W6V2Z9_9ACTN</name>
<protein>
    <submittedName>
        <fullName evidence="2">Uncharacterized protein</fullName>
    </submittedName>
</protein>